<dbReference type="RefSeq" id="WP_143082982.1">
    <property type="nucleotide sequence ID" value="NZ_FOTY01000004.1"/>
</dbReference>
<sequence>MTTSHGTTEKRCFSHLSAFDRGQIQALRQEGKSMQAIAEAIGHHKSTISRELKRGTTTQRTSDLSEYQAYFPAT</sequence>
<dbReference type="InterPro" id="IPR025246">
    <property type="entry name" value="IS30-like_HTH"/>
</dbReference>
<protein>
    <submittedName>
        <fullName evidence="2">Helix-turn-helix domain-containing protein</fullName>
    </submittedName>
</protein>
<name>A0A1I4KBC5_9BACI</name>
<dbReference type="AlphaFoldDB" id="A0A1I4KBC5"/>
<dbReference type="GO" id="GO:0004803">
    <property type="term" value="F:transposase activity"/>
    <property type="evidence" value="ECO:0007669"/>
    <property type="project" value="TreeGrafter"/>
</dbReference>
<feature type="domain" description="Transposase IS30-like HTH" evidence="1">
    <location>
        <begin position="14"/>
        <end position="55"/>
    </location>
</feature>
<keyword evidence="3" id="KW-1185">Reference proteome</keyword>
<dbReference type="Pfam" id="PF13936">
    <property type="entry name" value="HTH_38"/>
    <property type="match status" value="1"/>
</dbReference>
<dbReference type="EMBL" id="FOTY01000004">
    <property type="protein sequence ID" value="SFL76142.1"/>
    <property type="molecule type" value="Genomic_DNA"/>
</dbReference>
<dbReference type="Proteomes" id="UP000199668">
    <property type="component" value="Unassembled WGS sequence"/>
</dbReference>
<proteinExistence type="predicted"/>
<dbReference type="GO" id="GO:0005829">
    <property type="term" value="C:cytosol"/>
    <property type="evidence" value="ECO:0007669"/>
    <property type="project" value="TreeGrafter"/>
</dbReference>
<dbReference type="Gene3D" id="1.10.10.60">
    <property type="entry name" value="Homeodomain-like"/>
    <property type="match status" value="1"/>
</dbReference>
<dbReference type="PANTHER" id="PTHR10948:SF23">
    <property type="entry name" value="TRANSPOSASE INSI FOR INSERTION SEQUENCE ELEMENT IS30A-RELATED"/>
    <property type="match status" value="1"/>
</dbReference>
<evidence type="ECO:0000259" key="1">
    <source>
        <dbReference type="Pfam" id="PF13936"/>
    </source>
</evidence>
<gene>
    <name evidence="2" type="ORF">SAMN04488054_104230</name>
</gene>
<dbReference type="STRING" id="266892.SAMN04488054_104230"/>
<dbReference type="PANTHER" id="PTHR10948">
    <property type="entry name" value="TRANSPOSASE"/>
    <property type="match status" value="1"/>
</dbReference>
<dbReference type="OrthoDB" id="9776104at2"/>
<evidence type="ECO:0000313" key="3">
    <source>
        <dbReference type="Proteomes" id="UP000199668"/>
    </source>
</evidence>
<evidence type="ECO:0000313" key="2">
    <source>
        <dbReference type="EMBL" id="SFL76142.1"/>
    </source>
</evidence>
<feature type="non-terminal residue" evidence="2">
    <location>
        <position position="74"/>
    </location>
</feature>
<dbReference type="InterPro" id="IPR051917">
    <property type="entry name" value="Transposase-Integrase"/>
</dbReference>
<accession>A0A1I4KBC5</accession>
<reference evidence="2 3" key="1">
    <citation type="submission" date="2016-10" db="EMBL/GenBank/DDBJ databases">
        <authorList>
            <person name="de Groot N.N."/>
        </authorList>
    </citation>
    <scope>NUCLEOTIDE SEQUENCE [LARGE SCALE GENOMIC DNA]</scope>
    <source>
        <strain evidence="2 3">CGMCC 1.6134</strain>
    </source>
</reference>
<organism evidence="2 3">
    <name type="scientific">Salibacterium qingdaonense</name>
    <dbReference type="NCBI Taxonomy" id="266892"/>
    <lineage>
        <taxon>Bacteria</taxon>
        <taxon>Bacillati</taxon>
        <taxon>Bacillota</taxon>
        <taxon>Bacilli</taxon>
        <taxon>Bacillales</taxon>
        <taxon>Bacillaceae</taxon>
    </lineage>
</organism>
<dbReference type="GO" id="GO:0032196">
    <property type="term" value="P:transposition"/>
    <property type="evidence" value="ECO:0007669"/>
    <property type="project" value="TreeGrafter"/>
</dbReference>